<dbReference type="Gene3D" id="3.40.50.410">
    <property type="entry name" value="von Willebrand factor, type A domain"/>
    <property type="match status" value="1"/>
</dbReference>
<dbReference type="PANTHER" id="PTHR43473:SF2">
    <property type="entry name" value="MAGNESIUM-CHELATASE SUBUNIT CHLD, CHLOROPLASTIC"/>
    <property type="match status" value="1"/>
</dbReference>
<protein>
    <recommendedName>
        <fullName evidence="1">magnesium chelatase</fullName>
        <ecNumber evidence="1">6.6.1.1</ecNumber>
    </recommendedName>
</protein>
<feature type="region of interest" description="Disordered" evidence="3">
    <location>
        <begin position="53"/>
        <end position="78"/>
    </location>
</feature>
<feature type="region of interest" description="Disordered" evidence="3">
    <location>
        <begin position="420"/>
        <end position="479"/>
    </location>
</feature>
<dbReference type="SUPFAM" id="SSF52540">
    <property type="entry name" value="P-loop containing nucleoside triphosphate hydrolases"/>
    <property type="match status" value="1"/>
</dbReference>
<feature type="signal peptide" evidence="4">
    <location>
        <begin position="1"/>
        <end position="24"/>
    </location>
</feature>
<dbReference type="EMBL" id="HBIM01008516">
    <property type="protein sequence ID" value="CAE0409600.1"/>
    <property type="molecule type" value="Transcribed_RNA"/>
</dbReference>
<organism evidence="7">
    <name type="scientific">Amphora coffeiformis</name>
    <dbReference type="NCBI Taxonomy" id="265554"/>
    <lineage>
        <taxon>Eukaryota</taxon>
        <taxon>Sar</taxon>
        <taxon>Stramenopiles</taxon>
        <taxon>Ochrophyta</taxon>
        <taxon>Bacillariophyta</taxon>
        <taxon>Bacillariophyceae</taxon>
        <taxon>Bacillariophycidae</taxon>
        <taxon>Thalassiophysales</taxon>
        <taxon>Catenulaceae</taxon>
        <taxon>Amphora</taxon>
    </lineage>
</organism>
<dbReference type="PANTHER" id="PTHR43473">
    <property type="entry name" value="MAGNESIUM-CHELATASE SUBUNIT CHLD, CHLOROPLASTIC"/>
    <property type="match status" value="1"/>
</dbReference>
<evidence type="ECO:0000256" key="4">
    <source>
        <dbReference type="SAM" id="SignalP"/>
    </source>
</evidence>
<gene>
    <name evidence="6" type="ORF">ACOF00016_LOCUS7234</name>
    <name evidence="7" type="ORF">ACOF00016_LOCUS7235</name>
</gene>
<keyword evidence="4" id="KW-0732">Signal</keyword>
<sequence length="802" mass="87461">MTCCSSLALLQLVVLGSLVHVNDSLSVPLSAYRATTNTDTKLEPIPDALEENTASTNLSGIDKASDNSRSTTSSKSSSIYHAPIPSLPFPLLVQSSAIQKAIILAITNPSLGGVALYGSKGTGKSEICRAAYRLLEPTIDIVQGENTGNIDPHQKPDGPLVIDSILRQELEFTNKTLFDLPTKTIPCPRISVPVHCQEENLLGTLDLEKSLSTGHHVFEPGLLSRAHRGLLIGDDMHLWDDGVTAIFWKAVTSKNHNVKIEREGLSVEYPCSPQLTIVTFNPEEGDTRDDWLDHLPMILPVCRDRMSVKDRVDVVLNVEGFRDKTLDLSEALQEEECIRRQIAEAKKVLPFVSIAHDQIEYICQEATRADCQGQRGEIFATEIAKTAAALDGRSFVQAGDLELGVLLAIVPRARVIPAGDEEDAAEAKSSSRAPQPPSSPNMPQAQEPDVPPPPPPEQEKPTTEPEPQPEDNPTESEPSIPEVFLFGVETASIDPKLLTFQKWSRKGKGGKRSHIFNLQRGRFVKAIFPVGDWKQGRLAVGATLRAAAPHQRARRQLQRFKRREQQPATKVDSGKILIEKDDFRIQRLSRKSGSLIIFVVDASGSMALNRMGAAKGAAMCLLAEAYKSRDKICCIAVHDLQAEMIVPPTKSMALTRARLEVLPCGGQSPLAHGLTLALRTALNSIKVKHEVGRAIVVLISDGRPTVPLCVSEGEEFDPSIDAASKDGKPSRSFCRDEVLAIAKVIGSLKDIDLLVIDTEHKFVHTGISADIAKRAQGSYTQLSATDPSTVTQLAKQSMARHW</sequence>
<evidence type="ECO:0000256" key="3">
    <source>
        <dbReference type="SAM" id="MobiDB-lite"/>
    </source>
</evidence>
<dbReference type="SMART" id="SM00327">
    <property type="entry name" value="VWA"/>
    <property type="match status" value="1"/>
</dbReference>
<reference evidence="7" key="1">
    <citation type="submission" date="2021-01" db="EMBL/GenBank/DDBJ databases">
        <authorList>
            <person name="Corre E."/>
            <person name="Pelletier E."/>
            <person name="Niang G."/>
            <person name="Scheremetjew M."/>
            <person name="Finn R."/>
            <person name="Kale V."/>
            <person name="Holt S."/>
            <person name="Cochrane G."/>
            <person name="Meng A."/>
            <person name="Brown T."/>
            <person name="Cohen L."/>
        </authorList>
    </citation>
    <scope>NUCLEOTIDE SEQUENCE</scope>
    <source>
        <strain evidence="7">CCMP127</strain>
    </source>
</reference>
<feature type="compositionally biased region" description="Low complexity" evidence="3">
    <location>
        <begin position="67"/>
        <end position="78"/>
    </location>
</feature>
<comment type="pathway">
    <text evidence="2">Porphyrin-containing compound metabolism.</text>
</comment>
<dbReference type="GO" id="GO:0016851">
    <property type="term" value="F:magnesium chelatase activity"/>
    <property type="evidence" value="ECO:0007669"/>
    <property type="project" value="UniProtKB-EC"/>
</dbReference>
<dbReference type="EC" id="6.6.1.1" evidence="1"/>
<dbReference type="EMBL" id="HBIM01008517">
    <property type="protein sequence ID" value="CAE0409601.1"/>
    <property type="molecule type" value="Transcribed_RNA"/>
</dbReference>
<proteinExistence type="predicted"/>
<dbReference type="SUPFAM" id="SSF53300">
    <property type="entry name" value="vWA-like"/>
    <property type="match status" value="1"/>
</dbReference>
<dbReference type="PROSITE" id="PS50234">
    <property type="entry name" value="VWFA"/>
    <property type="match status" value="1"/>
</dbReference>
<evidence type="ECO:0000313" key="6">
    <source>
        <dbReference type="EMBL" id="CAE0409600.1"/>
    </source>
</evidence>
<dbReference type="Gene3D" id="3.40.50.300">
    <property type="entry name" value="P-loop containing nucleotide triphosphate hydrolases"/>
    <property type="match status" value="1"/>
</dbReference>
<dbReference type="InterPro" id="IPR002035">
    <property type="entry name" value="VWF_A"/>
</dbReference>
<evidence type="ECO:0000256" key="1">
    <source>
        <dbReference type="ARBA" id="ARBA00012825"/>
    </source>
</evidence>
<evidence type="ECO:0000256" key="2">
    <source>
        <dbReference type="ARBA" id="ARBA00023444"/>
    </source>
</evidence>
<name>A0A6S8L1U3_9STRA</name>
<accession>A0A6S8L1U3</accession>
<evidence type="ECO:0000259" key="5">
    <source>
        <dbReference type="PROSITE" id="PS50234"/>
    </source>
</evidence>
<feature type="chain" id="PRO_5035676586" description="magnesium chelatase" evidence="4">
    <location>
        <begin position="25"/>
        <end position="802"/>
    </location>
</feature>
<dbReference type="InterPro" id="IPR027417">
    <property type="entry name" value="P-loop_NTPase"/>
</dbReference>
<evidence type="ECO:0000313" key="7">
    <source>
        <dbReference type="EMBL" id="CAE0409601.1"/>
    </source>
</evidence>
<dbReference type="InterPro" id="IPR036465">
    <property type="entry name" value="vWFA_dom_sf"/>
</dbReference>
<feature type="domain" description="VWFA" evidence="5">
    <location>
        <begin position="595"/>
        <end position="797"/>
    </location>
</feature>
<dbReference type="InterPro" id="IPR041628">
    <property type="entry name" value="ChlI/MoxR_AAA_lid"/>
</dbReference>
<dbReference type="Pfam" id="PF17863">
    <property type="entry name" value="AAA_lid_2"/>
    <property type="match status" value="1"/>
</dbReference>
<dbReference type="Gene3D" id="1.10.8.80">
    <property type="entry name" value="Magnesium chelatase subunit I, C-Terminal domain"/>
    <property type="match status" value="1"/>
</dbReference>
<dbReference type="Pfam" id="PF13519">
    <property type="entry name" value="VWA_2"/>
    <property type="match status" value="1"/>
</dbReference>
<dbReference type="AlphaFoldDB" id="A0A6S8L1U3"/>